<feature type="signal peptide" evidence="1">
    <location>
        <begin position="1"/>
        <end position="25"/>
    </location>
</feature>
<dbReference type="RefSeq" id="WP_193123341.1">
    <property type="nucleotide sequence ID" value="NZ_JADBGI010000017.1"/>
</dbReference>
<keyword evidence="3" id="KW-1185">Reference proteome</keyword>
<feature type="chain" id="PRO_5047366905" description="Secreted protein" evidence="1">
    <location>
        <begin position="26"/>
        <end position="127"/>
    </location>
</feature>
<evidence type="ECO:0008006" key="4">
    <source>
        <dbReference type="Google" id="ProtNLM"/>
    </source>
</evidence>
<protein>
    <recommendedName>
        <fullName evidence="4">Secreted protein</fullName>
    </recommendedName>
</protein>
<dbReference type="EMBL" id="JADBGI010000017">
    <property type="protein sequence ID" value="MBE3000735.1"/>
    <property type="molecule type" value="Genomic_DNA"/>
</dbReference>
<evidence type="ECO:0000313" key="2">
    <source>
        <dbReference type="EMBL" id="MBE3000735.1"/>
    </source>
</evidence>
<accession>A0ABR9PA64</accession>
<evidence type="ECO:0000313" key="3">
    <source>
        <dbReference type="Proteomes" id="UP000806528"/>
    </source>
</evidence>
<keyword evidence="1" id="KW-0732">Signal</keyword>
<reference evidence="2 3" key="1">
    <citation type="submission" date="2020-09" db="EMBL/GenBank/DDBJ databases">
        <title>Diversity and distribution of actinomycetes associated with coral in the coast of Hainan.</title>
        <authorList>
            <person name="Li F."/>
        </authorList>
    </citation>
    <scope>NUCLEOTIDE SEQUENCE [LARGE SCALE GENOMIC DNA]</scope>
    <source>
        <strain evidence="2 3">HNM0947</strain>
    </source>
</reference>
<dbReference type="Proteomes" id="UP000806528">
    <property type="component" value="Unassembled WGS sequence"/>
</dbReference>
<gene>
    <name evidence="2" type="ORF">IDM40_18830</name>
</gene>
<proteinExistence type="predicted"/>
<name>A0ABR9PA64_9ACTN</name>
<comment type="caution">
    <text evidence="2">The sequence shown here is derived from an EMBL/GenBank/DDBJ whole genome shotgun (WGS) entry which is preliminary data.</text>
</comment>
<sequence length="127" mass="13079">MYTRVLVIAATGLLGLGAGLGPASASVSAPAEGAAEADRTPFQSVCGPTTTFPIEGAELSLDLTCTDLGTQVEATLEDTAHDHGCAHVRFEGPNAPDETFTVCGPGETTDISFTEHADEVRGELWTS</sequence>
<evidence type="ECO:0000256" key="1">
    <source>
        <dbReference type="SAM" id="SignalP"/>
    </source>
</evidence>
<organism evidence="2 3">
    <name type="scientific">Nocardiopsis coralli</name>
    <dbReference type="NCBI Taxonomy" id="2772213"/>
    <lineage>
        <taxon>Bacteria</taxon>
        <taxon>Bacillati</taxon>
        <taxon>Actinomycetota</taxon>
        <taxon>Actinomycetes</taxon>
        <taxon>Streptosporangiales</taxon>
        <taxon>Nocardiopsidaceae</taxon>
        <taxon>Nocardiopsis</taxon>
    </lineage>
</organism>